<dbReference type="Pfam" id="PF00704">
    <property type="entry name" value="Glyco_hydro_18"/>
    <property type="match status" value="1"/>
</dbReference>
<feature type="domain" description="GH18" evidence="12">
    <location>
        <begin position="151"/>
        <end position="519"/>
    </location>
</feature>
<evidence type="ECO:0000313" key="14">
    <source>
        <dbReference type="Proteomes" id="UP001176940"/>
    </source>
</evidence>
<evidence type="ECO:0000259" key="11">
    <source>
        <dbReference type="PROSITE" id="PS50940"/>
    </source>
</evidence>
<keyword evidence="9" id="KW-0119">Carbohydrate metabolism</keyword>
<dbReference type="PANTHER" id="PTHR11177">
    <property type="entry name" value="CHITINASE"/>
    <property type="match status" value="1"/>
</dbReference>
<comment type="caution">
    <text evidence="13">The sequence shown here is derived from an EMBL/GenBank/DDBJ whole genome shotgun (WGS) entry which is preliminary data.</text>
</comment>
<dbReference type="SUPFAM" id="SSF57625">
    <property type="entry name" value="Invertebrate chitin-binding proteins"/>
    <property type="match status" value="1"/>
</dbReference>
<protein>
    <recommendedName>
        <fullName evidence="3">chitinase</fullName>
        <ecNumber evidence="3">3.2.1.14</ecNumber>
    </recommendedName>
</protein>
<evidence type="ECO:0000256" key="1">
    <source>
        <dbReference type="ARBA" id="ARBA00000822"/>
    </source>
</evidence>
<dbReference type="SUPFAM" id="SSF51445">
    <property type="entry name" value="(Trans)glycosidases"/>
    <property type="match status" value="1"/>
</dbReference>
<dbReference type="InterPro" id="IPR011583">
    <property type="entry name" value="Chitinase_II/V-like_cat"/>
</dbReference>
<dbReference type="InterPro" id="IPR050314">
    <property type="entry name" value="Glycosyl_Hydrlase_18"/>
</dbReference>
<evidence type="ECO:0000256" key="5">
    <source>
        <dbReference type="ARBA" id="ARBA00022801"/>
    </source>
</evidence>
<dbReference type="Proteomes" id="UP001176940">
    <property type="component" value="Unassembled WGS sequence"/>
</dbReference>
<keyword evidence="6" id="KW-0146">Chitin degradation</keyword>
<sequence>MATGVRCTTAERSFEIATKMGISIYMLEQTLNRLWEEMVVPEEVEEAEEDAGVITLSLSSRHSSHRRVPGEGGLLPSRVAGDNRQTVMEGARSEEQMKEEEVLGEQLRIVAGRSCHVGLGQMEKTGNMNDSIRKSVSGLAFLLNAQIGSAYELSCYFTNWAQYRPGLGKFKPDNIDPCLCTHLIYAFAGMTNNQIATIEWNDVTLYSSFQNLKNQNGNLKTLLAIGGWNFGTAPFTTMVSTAQNRQTFISSVITFLRQYGFDGLDIDWEYPGSRGSTPQDKALFTTLVQEMRAAFETEASQSNKPRLMVTAAVAGGISNIQSGYQIPQLAQALDYFHVMTYDLHGSWEGYTGENSPLYANPSATGANAYLNVDYVMNYWLNNGAPASKLIVGFPTYGHTFILSDPSNTGIGAPTSGAGPAGPYSRQSGFWAYYEICTFLKNGATNVWSSSEDVPYAYQGNEWLGYDNQKSFQLKAEWLMQNNFAGAMVWAIDLDDFTGTFCNQGKYPLISTLTNTLGIQASGCAPPASPVAPVTAAPQTVPSGSGSGSGSSSGGSSSGGSGFCAGKASGLYPVAGNKNAFWHCLNGITYEQYCQSGLVFDTSCCECCNWA</sequence>
<dbReference type="Pfam" id="PF01607">
    <property type="entry name" value="CBM_14"/>
    <property type="match status" value="1"/>
</dbReference>
<dbReference type="InterPro" id="IPR036508">
    <property type="entry name" value="Chitin-bd_dom_sf"/>
</dbReference>
<dbReference type="EMBL" id="CAUEEQ010018062">
    <property type="protein sequence ID" value="CAJ0940768.1"/>
    <property type="molecule type" value="Genomic_DNA"/>
</dbReference>
<evidence type="ECO:0000256" key="9">
    <source>
        <dbReference type="ARBA" id="ARBA00023326"/>
    </source>
</evidence>
<comment type="similarity">
    <text evidence="2">Belongs to the glycosyl hydrolase 18 family. Chitinase class II subfamily.</text>
</comment>
<feature type="domain" description="Chitin-binding type-2" evidence="11">
    <location>
        <begin position="560"/>
        <end position="610"/>
    </location>
</feature>
<evidence type="ECO:0000256" key="3">
    <source>
        <dbReference type="ARBA" id="ARBA00012729"/>
    </source>
</evidence>
<evidence type="ECO:0000313" key="13">
    <source>
        <dbReference type="EMBL" id="CAJ0940768.1"/>
    </source>
</evidence>
<dbReference type="InterPro" id="IPR017853">
    <property type="entry name" value="GH"/>
</dbReference>
<evidence type="ECO:0000259" key="12">
    <source>
        <dbReference type="PROSITE" id="PS51910"/>
    </source>
</evidence>
<keyword evidence="4" id="KW-0147">Chitin-binding</keyword>
<keyword evidence="9" id="KW-0624">Polysaccharide degradation</keyword>
<dbReference type="SMART" id="SM00636">
    <property type="entry name" value="Glyco_18"/>
    <property type="match status" value="1"/>
</dbReference>
<feature type="region of interest" description="Disordered" evidence="10">
    <location>
        <begin position="534"/>
        <end position="553"/>
    </location>
</feature>
<proteinExistence type="inferred from homology"/>
<dbReference type="InterPro" id="IPR002557">
    <property type="entry name" value="Chitin-bd_dom"/>
</dbReference>
<organism evidence="13 14">
    <name type="scientific">Ranitomeya imitator</name>
    <name type="common">mimic poison frog</name>
    <dbReference type="NCBI Taxonomy" id="111125"/>
    <lineage>
        <taxon>Eukaryota</taxon>
        <taxon>Metazoa</taxon>
        <taxon>Chordata</taxon>
        <taxon>Craniata</taxon>
        <taxon>Vertebrata</taxon>
        <taxon>Euteleostomi</taxon>
        <taxon>Amphibia</taxon>
        <taxon>Batrachia</taxon>
        <taxon>Anura</taxon>
        <taxon>Neobatrachia</taxon>
        <taxon>Hyloidea</taxon>
        <taxon>Dendrobatidae</taxon>
        <taxon>Dendrobatinae</taxon>
        <taxon>Ranitomeya</taxon>
    </lineage>
</organism>
<dbReference type="InterPro" id="IPR029070">
    <property type="entry name" value="Chitinase_insertion_sf"/>
</dbReference>
<dbReference type="PROSITE" id="PS51910">
    <property type="entry name" value="GH18_2"/>
    <property type="match status" value="1"/>
</dbReference>
<keyword evidence="14" id="KW-1185">Reference proteome</keyword>
<dbReference type="SMART" id="SM00494">
    <property type="entry name" value="ChtBD2"/>
    <property type="match status" value="1"/>
</dbReference>
<dbReference type="SUPFAM" id="SSF54556">
    <property type="entry name" value="Chitinase insertion domain"/>
    <property type="match status" value="1"/>
</dbReference>
<comment type="catalytic activity">
    <reaction evidence="1">
        <text>Random endo-hydrolysis of N-acetyl-beta-D-glucosaminide (1-&gt;4)-beta-linkages in chitin and chitodextrins.</text>
        <dbReference type="EC" id="3.2.1.14"/>
    </reaction>
</comment>
<dbReference type="InterPro" id="IPR001223">
    <property type="entry name" value="Glyco_hydro18_cat"/>
</dbReference>
<evidence type="ECO:0000256" key="8">
    <source>
        <dbReference type="ARBA" id="ARBA00023295"/>
    </source>
</evidence>
<keyword evidence="5" id="KW-0378">Hydrolase</keyword>
<evidence type="ECO:0000256" key="2">
    <source>
        <dbReference type="ARBA" id="ARBA00009121"/>
    </source>
</evidence>
<dbReference type="EC" id="3.2.1.14" evidence="3"/>
<name>A0ABN9LG87_9NEOB</name>
<evidence type="ECO:0000256" key="4">
    <source>
        <dbReference type="ARBA" id="ARBA00022669"/>
    </source>
</evidence>
<dbReference type="Gene3D" id="3.20.20.80">
    <property type="entry name" value="Glycosidases"/>
    <property type="match status" value="2"/>
</dbReference>
<dbReference type="PROSITE" id="PS50940">
    <property type="entry name" value="CHIT_BIND_II"/>
    <property type="match status" value="1"/>
</dbReference>
<feature type="compositionally biased region" description="Low complexity" evidence="10">
    <location>
        <begin position="534"/>
        <end position="543"/>
    </location>
</feature>
<accession>A0ABN9LG87</accession>
<evidence type="ECO:0000256" key="6">
    <source>
        <dbReference type="ARBA" id="ARBA00023024"/>
    </source>
</evidence>
<dbReference type="CDD" id="cd02872">
    <property type="entry name" value="GH18_chitolectin_chitotriosidase"/>
    <property type="match status" value="1"/>
</dbReference>
<feature type="compositionally biased region" description="Gly residues" evidence="10">
    <location>
        <begin position="544"/>
        <end position="553"/>
    </location>
</feature>
<gene>
    <name evidence="13" type="ORF">RIMI_LOCUS8920403</name>
</gene>
<keyword evidence="8" id="KW-0326">Glycosidase</keyword>
<reference evidence="13" key="1">
    <citation type="submission" date="2023-07" db="EMBL/GenBank/DDBJ databases">
        <authorList>
            <person name="Stuckert A."/>
        </authorList>
    </citation>
    <scope>NUCLEOTIDE SEQUENCE</scope>
</reference>
<dbReference type="PROSITE" id="PS01095">
    <property type="entry name" value="GH18_1"/>
    <property type="match status" value="1"/>
</dbReference>
<evidence type="ECO:0000256" key="10">
    <source>
        <dbReference type="SAM" id="MobiDB-lite"/>
    </source>
</evidence>
<evidence type="ECO:0000256" key="7">
    <source>
        <dbReference type="ARBA" id="ARBA00023157"/>
    </source>
</evidence>
<dbReference type="InterPro" id="IPR001579">
    <property type="entry name" value="Glyco_hydro_18_chit_AS"/>
</dbReference>
<keyword evidence="7" id="KW-1015">Disulfide bond</keyword>
<dbReference type="PANTHER" id="PTHR11177:SF188">
    <property type="entry name" value="ACIDIC MAMMALIAN CHITINASE"/>
    <property type="match status" value="1"/>
</dbReference>